<dbReference type="GO" id="GO:0046933">
    <property type="term" value="F:proton-transporting ATP synthase activity, rotational mechanism"/>
    <property type="evidence" value="ECO:0007669"/>
    <property type="project" value="UniProtKB-UniRule"/>
</dbReference>
<dbReference type="Proteomes" id="UP000545588">
    <property type="component" value="Unassembled WGS sequence"/>
</dbReference>
<dbReference type="PANTHER" id="PTHR11910">
    <property type="entry name" value="ATP SYNTHASE DELTA CHAIN"/>
    <property type="match status" value="1"/>
</dbReference>
<dbReference type="SUPFAM" id="SSF47928">
    <property type="entry name" value="N-terminal domain of the delta subunit of the F1F0-ATP synthase"/>
    <property type="match status" value="1"/>
</dbReference>
<dbReference type="NCBIfam" id="NF004399">
    <property type="entry name" value="PRK05758.1-1"/>
    <property type="match status" value="1"/>
</dbReference>
<dbReference type="GO" id="GO:0045259">
    <property type="term" value="C:proton-transporting ATP synthase complex"/>
    <property type="evidence" value="ECO:0007669"/>
    <property type="project" value="UniProtKB-KW"/>
</dbReference>
<evidence type="ECO:0000256" key="4">
    <source>
        <dbReference type="ARBA" id="ARBA00023065"/>
    </source>
</evidence>
<keyword evidence="2 7" id="KW-0813">Transport</keyword>
<comment type="similarity">
    <text evidence="7">Belongs to the ATPase delta chain family.</text>
</comment>
<dbReference type="EMBL" id="CAJEWA010000006">
    <property type="protein sequence ID" value="CAD2079993.1"/>
    <property type="molecule type" value="Genomic_DNA"/>
</dbReference>
<evidence type="ECO:0000256" key="3">
    <source>
        <dbReference type="ARBA" id="ARBA00022781"/>
    </source>
</evidence>
<evidence type="ECO:0000256" key="5">
    <source>
        <dbReference type="ARBA" id="ARBA00023136"/>
    </source>
</evidence>
<keyword evidence="4 7" id="KW-0406">Ion transport</keyword>
<comment type="function">
    <text evidence="7">F(1)F(0) ATP synthase produces ATP from ADP in the presence of a proton or sodium gradient. F-type ATPases consist of two structural domains, F(1) containing the extramembraneous catalytic core and F(0) containing the membrane proton channel, linked together by a central stalk and a peripheral stalk. During catalysis, ATP synthesis in the catalytic domain of F(1) is coupled via a rotary mechanism of the central stalk subunits to proton translocation.</text>
</comment>
<dbReference type="Pfam" id="PF00213">
    <property type="entry name" value="OSCP"/>
    <property type="match status" value="1"/>
</dbReference>
<keyword evidence="11" id="KW-1185">Reference proteome</keyword>
<organism evidence="8 10">
    <name type="scientific">Jeotgalicoccus coquinae</name>
    <dbReference type="NCBI Taxonomy" id="709509"/>
    <lineage>
        <taxon>Bacteria</taxon>
        <taxon>Bacillati</taxon>
        <taxon>Bacillota</taxon>
        <taxon>Bacilli</taxon>
        <taxon>Bacillales</taxon>
        <taxon>Staphylococcaceae</taxon>
        <taxon>Jeotgalicoccus</taxon>
    </lineage>
</organism>
<dbReference type="AlphaFoldDB" id="A0A6V7RNF2"/>
<comment type="subcellular location">
    <subcellularLocation>
        <location evidence="7">Cell membrane</location>
        <topology evidence="7">Peripheral membrane protein</topology>
    </subcellularLocation>
    <subcellularLocation>
        <location evidence="1">Membrane</location>
    </subcellularLocation>
</comment>
<evidence type="ECO:0000313" key="9">
    <source>
        <dbReference type="EMBL" id="MBB6424044.1"/>
    </source>
</evidence>
<proteinExistence type="inferred from homology"/>
<evidence type="ECO:0000256" key="2">
    <source>
        <dbReference type="ARBA" id="ARBA00022448"/>
    </source>
</evidence>
<gene>
    <name evidence="7 8" type="primary">atpH</name>
    <name evidence="9" type="ORF">HNR41_002021</name>
    <name evidence="8" type="ORF">JEOCOQ751_01622</name>
</gene>
<keyword evidence="3 7" id="KW-0375">Hydrogen ion transport</keyword>
<dbReference type="Gene3D" id="1.10.520.20">
    <property type="entry name" value="N-terminal domain of the delta subunit of the F1F0-ATP synthase"/>
    <property type="match status" value="1"/>
</dbReference>
<reference evidence="8 10" key="1">
    <citation type="submission" date="2020-07" db="EMBL/GenBank/DDBJ databases">
        <authorList>
            <person name="Criscuolo A."/>
        </authorList>
    </citation>
    <scope>NUCLEOTIDE SEQUENCE [LARGE SCALE GENOMIC DNA]</scope>
    <source>
        <strain evidence="8">CIP111751</strain>
    </source>
</reference>
<keyword evidence="7" id="KW-1003">Cell membrane</keyword>
<accession>A0A6V7RNF2</accession>
<dbReference type="GO" id="GO:0005886">
    <property type="term" value="C:plasma membrane"/>
    <property type="evidence" value="ECO:0007669"/>
    <property type="project" value="UniProtKB-SubCell"/>
</dbReference>
<keyword evidence="6 7" id="KW-0066">ATP synthesis</keyword>
<protein>
    <recommendedName>
        <fullName evidence="7">ATP synthase subunit delta</fullName>
    </recommendedName>
    <alternativeName>
        <fullName evidence="7">ATP synthase F(1) sector subunit delta</fullName>
    </alternativeName>
    <alternativeName>
        <fullName evidence="7">F-type ATPase subunit delta</fullName>
        <shortName evidence="7">F-ATPase subunit delta</shortName>
    </alternativeName>
</protein>
<evidence type="ECO:0000313" key="11">
    <source>
        <dbReference type="Proteomes" id="UP000545588"/>
    </source>
</evidence>
<comment type="caution">
    <text evidence="8">The sequence shown here is derived from an EMBL/GenBank/DDBJ whole genome shotgun (WGS) entry which is preliminary data.</text>
</comment>
<dbReference type="InterPro" id="IPR000711">
    <property type="entry name" value="ATPase_OSCP/dsu"/>
</dbReference>
<evidence type="ECO:0000256" key="1">
    <source>
        <dbReference type="ARBA" id="ARBA00004370"/>
    </source>
</evidence>
<dbReference type="EMBL" id="JACHFF010000003">
    <property type="protein sequence ID" value="MBB6424044.1"/>
    <property type="molecule type" value="Genomic_DNA"/>
</dbReference>
<evidence type="ECO:0000313" key="8">
    <source>
        <dbReference type="EMBL" id="CAD2079993.1"/>
    </source>
</evidence>
<dbReference type="RefSeq" id="WP_184284234.1">
    <property type="nucleotide sequence ID" value="NZ_BMCO01000003.1"/>
</dbReference>
<dbReference type="HAMAP" id="MF_01416">
    <property type="entry name" value="ATP_synth_delta_bact"/>
    <property type="match status" value="1"/>
</dbReference>
<name>A0A6V7RNF2_9STAP</name>
<evidence type="ECO:0000256" key="6">
    <source>
        <dbReference type="ARBA" id="ARBA00023310"/>
    </source>
</evidence>
<dbReference type="Proteomes" id="UP000534001">
    <property type="component" value="Unassembled WGS sequence"/>
</dbReference>
<evidence type="ECO:0000313" key="10">
    <source>
        <dbReference type="Proteomes" id="UP000534001"/>
    </source>
</evidence>
<sequence>MANISQKYAGALYEVAVKHDSLESVKNDFFEVTEAAASVENFIDFMDNPKITRDKRTAAVEAAFGESDRLLLNLLRILSDKKHMSLLGEIYEEFLSLYDEAHNQARVTVESVYKLSAEELDQLGQIFIDKTGYEKLLITNTINEELIGGVRVLLGSKVYDGSVRNQLDGIRNNFKEHTNS</sequence>
<keyword evidence="7" id="KW-0139">CF(1)</keyword>
<dbReference type="NCBIfam" id="TIGR01145">
    <property type="entry name" value="ATP_synt_delta"/>
    <property type="match status" value="1"/>
</dbReference>
<evidence type="ECO:0000256" key="7">
    <source>
        <dbReference type="HAMAP-Rule" id="MF_01416"/>
    </source>
</evidence>
<dbReference type="InterPro" id="IPR026015">
    <property type="entry name" value="ATP_synth_OSCP/delta_N_sf"/>
</dbReference>
<comment type="function">
    <text evidence="7">This protein is part of the stalk that links CF(0) to CF(1). It either transmits conformational changes from CF(0) to CF(1) or is implicated in proton conduction.</text>
</comment>
<keyword evidence="5 7" id="KW-0472">Membrane</keyword>
<dbReference type="PRINTS" id="PR00125">
    <property type="entry name" value="ATPASEDELTA"/>
</dbReference>
<reference evidence="9 11" key="2">
    <citation type="submission" date="2020-08" db="EMBL/GenBank/DDBJ databases">
        <title>Genomic Encyclopedia of Type Strains, Phase IV (KMG-IV): sequencing the most valuable type-strain genomes for metagenomic binning, comparative biology and taxonomic classification.</title>
        <authorList>
            <person name="Goeker M."/>
        </authorList>
    </citation>
    <scope>NUCLEOTIDE SEQUENCE [LARGE SCALE GENOMIC DNA]</scope>
    <source>
        <strain evidence="9 11">DSM 22419</strain>
    </source>
</reference>